<evidence type="ECO:0000313" key="4">
    <source>
        <dbReference type="Proteomes" id="UP000196027"/>
    </source>
</evidence>
<dbReference type="EMBL" id="CP021425">
    <property type="protein sequence ID" value="ARU56027.1"/>
    <property type="molecule type" value="Genomic_DNA"/>
</dbReference>
<protein>
    <recommendedName>
        <fullName evidence="5">Pilus assembly protein</fullName>
    </recommendedName>
</protein>
<dbReference type="Proteomes" id="UP000196027">
    <property type="component" value="Chromosome"/>
</dbReference>
<evidence type="ECO:0000313" key="3">
    <source>
        <dbReference type="EMBL" id="ARU56027.1"/>
    </source>
</evidence>
<keyword evidence="4" id="KW-1185">Reference proteome</keyword>
<gene>
    <name evidence="3" type="ORF">OLMES_1953</name>
</gene>
<keyword evidence="2" id="KW-0812">Transmembrane</keyword>
<feature type="transmembrane region" description="Helical" evidence="2">
    <location>
        <begin position="51"/>
        <end position="73"/>
    </location>
</feature>
<keyword evidence="2" id="KW-0472">Membrane</keyword>
<keyword evidence="2" id="KW-1133">Transmembrane helix</keyword>
<feature type="transmembrane region" description="Helical" evidence="2">
    <location>
        <begin position="14"/>
        <end position="39"/>
    </location>
</feature>
<evidence type="ECO:0008006" key="5">
    <source>
        <dbReference type="Google" id="ProtNLM"/>
    </source>
</evidence>
<evidence type="ECO:0000256" key="2">
    <source>
        <dbReference type="SAM" id="Phobius"/>
    </source>
</evidence>
<feature type="region of interest" description="Disordered" evidence="1">
    <location>
        <begin position="197"/>
        <end position="218"/>
    </location>
</feature>
<reference evidence="3 4" key="1">
    <citation type="submission" date="2017-05" db="EMBL/GenBank/DDBJ databases">
        <title>Genomic insights into alkan degradation activity of Oleiphilus messinensis.</title>
        <authorList>
            <person name="Kozyavkin S.A."/>
            <person name="Slesarev A.I."/>
            <person name="Golyshin P.N."/>
            <person name="Korzhenkov A."/>
            <person name="Golyshina O.N."/>
            <person name="Toshchakov S.V."/>
        </authorList>
    </citation>
    <scope>NUCLEOTIDE SEQUENCE [LARGE SCALE GENOMIC DNA]</scope>
    <source>
        <strain evidence="3 4">ME102</strain>
    </source>
</reference>
<evidence type="ECO:0000256" key="1">
    <source>
        <dbReference type="SAM" id="MobiDB-lite"/>
    </source>
</evidence>
<sequence>MEITNPMNVFKQKIIALGIHFTISLSIIVLAALVVQTFWYPGVLFEIDGGIQGLTIVFWVDVVLGPILTFCVYKKNKKGLTFDLALIALLQLSCLSWGLWQTYTQRPLLLVLTDDSFRTLNESSFDFHSIPLNILDSLPGTTPKLVWAKPEQSGDAPTSYEKLQKYFQEGPLYVQYKQYVPMHEALEYLKISGFSSPESLQRNSRDTKTESNENSSSTPIRFFSVEGKYDKAIIEIDTDNSAVSWSN</sequence>
<accession>A0A1Y0I6A8</accession>
<dbReference type="KEGG" id="ome:OLMES_1953"/>
<dbReference type="AlphaFoldDB" id="A0A1Y0I6A8"/>
<feature type="transmembrane region" description="Helical" evidence="2">
    <location>
        <begin position="80"/>
        <end position="100"/>
    </location>
</feature>
<name>A0A1Y0I6A8_9GAMM</name>
<organism evidence="3 4">
    <name type="scientific">Oleiphilus messinensis</name>
    <dbReference type="NCBI Taxonomy" id="141451"/>
    <lineage>
        <taxon>Bacteria</taxon>
        <taxon>Pseudomonadati</taxon>
        <taxon>Pseudomonadota</taxon>
        <taxon>Gammaproteobacteria</taxon>
        <taxon>Oceanospirillales</taxon>
        <taxon>Oleiphilaceae</taxon>
        <taxon>Oleiphilus</taxon>
    </lineage>
</organism>
<proteinExistence type="predicted"/>